<sequence length="62" mass="7249">MKVSQDCQKSYADKRRRPLEFEAGEHVFLRVTPTTNVGRSLKAKKLTPKFIGPYQITERIRK</sequence>
<evidence type="ECO:0000313" key="3">
    <source>
        <dbReference type="Proteomes" id="UP000265520"/>
    </source>
</evidence>
<proteinExistence type="predicted"/>
<dbReference type="InterPro" id="IPR056924">
    <property type="entry name" value="SH3_Tf2-1"/>
</dbReference>
<evidence type="ECO:0000313" key="2">
    <source>
        <dbReference type="EMBL" id="MCI66837.1"/>
    </source>
</evidence>
<dbReference type="AlphaFoldDB" id="A0A392U249"/>
<feature type="non-terminal residue" evidence="2">
    <location>
        <position position="62"/>
    </location>
</feature>
<dbReference type="EMBL" id="LXQA010703323">
    <property type="protein sequence ID" value="MCI66837.1"/>
    <property type="molecule type" value="Genomic_DNA"/>
</dbReference>
<keyword evidence="3" id="KW-1185">Reference proteome</keyword>
<dbReference type="Pfam" id="PF24626">
    <property type="entry name" value="SH3_Tf2-1"/>
    <property type="match status" value="1"/>
</dbReference>
<protein>
    <recommendedName>
        <fullName evidence="1">Tf2-1-like SH3-like domain-containing protein</fullName>
    </recommendedName>
</protein>
<feature type="domain" description="Tf2-1-like SH3-like" evidence="1">
    <location>
        <begin position="24"/>
        <end position="61"/>
    </location>
</feature>
<organism evidence="2 3">
    <name type="scientific">Trifolium medium</name>
    <dbReference type="NCBI Taxonomy" id="97028"/>
    <lineage>
        <taxon>Eukaryota</taxon>
        <taxon>Viridiplantae</taxon>
        <taxon>Streptophyta</taxon>
        <taxon>Embryophyta</taxon>
        <taxon>Tracheophyta</taxon>
        <taxon>Spermatophyta</taxon>
        <taxon>Magnoliopsida</taxon>
        <taxon>eudicotyledons</taxon>
        <taxon>Gunneridae</taxon>
        <taxon>Pentapetalae</taxon>
        <taxon>rosids</taxon>
        <taxon>fabids</taxon>
        <taxon>Fabales</taxon>
        <taxon>Fabaceae</taxon>
        <taxon>Papilionoideae</taxon>
        <taxon>50 kb inversion clade</taxon>
        <taxon>NPAAA clade</taxon>
        <taxon>Hologalegina</taxon>
        <taxon>IRL clade</taxon>
        <taxon>Trifolieae</taxon>
        <taxon>Trifolium</taxon>
    </lineage>
</organism>
<dbReference type="Proteomes" id="UP000265520">
    <property type="component" value="Unassembled WGS sequence"/>
</dbReference>
<evidence type="ECO:0000259" key="1">
    <source>
        <dbReference type="Pfam" id="PF24626"/>
    </source>
</evidence>
<reference evidence="2 3" key="1">
    <citation type="journal article" date="2018" name="Front. Plant Sci.">
        <title>Red Clover (Trifolium pratense) and Zigzag Clover (T. medium) - A Picture of Genomic Similarities and Differences.</title>
        <authorList>
            <person name="Dluhosova J."/>
            <person name="Istvanek J."/>
            <person name="Nedelnik J."/>
            <person name="Repkova J."/>
        </authorList>
    </citation>
    <scope>NUCLEOTIDE SEQUENCE [LARGE SCALE GENOMIC DNA]</scope>
    <source>
        <strain evidence="3">cv. 10/8</strain>
        <tissue evidence="2">Leaf</tissue>
    </source>
</reference>
<name>A0A392U249_9FABA</name>
<comment type="caution">
    <text evidence="2">The sequence shown here is derived from an EMBL/GenBank/DDBJ whole genome shotgun (WGS) entry which is preliminary data.</text>
</comment>
<accession>A0A392U249</accession>